<comment type="subcellular location">
    <subcellularLocation>
        <location evidence="1">Cell membrane</location>
    </subcellularLocation>
</comment>
<dbReference type="RefSeq" id="WP_119840048.1">
    <property type="nucleotide sequence ID" value="NZ_CP060436.1"/>
</dbReference>
<organism evidence="7 8">
    <name type="scientific">Pseudooceanicola algae</name>
    <dbReference type="NCBI Taxonomy" id="1537215"/>
    <lineage>
        <taxon>Bacteria</taxon>
        <taxon>Pseudomonadati</taxon>
        <taxon>Pseudomonadota</taxon>
        <taxon>Alphaproteobacteria</taxon>
        <taxon>Rhodobacterales</taxon>
        <taxon>Paracoccaceae</taxon>
        <taxon>Pseudooceanicola</taxon>
    </lineage>
</organism>
<dbReference type="InterPro" id="IPR029044">
    <property type="entry name" value="Nucleotide-diphossugar_trans"/>
</dbReference>
<keyword evidence="2" id="KW-1003">Cell membrane</keyword>
<feature type="domain" description="Glycosyltransferase 2-like" evidence="6">
    <location>
        <begin position="9"/>
        <end position="144"/>
    </location>
</feature>
<dbReference type="PANTHER" id="PTHR43646">
    <property type="entry name" value="GLYCOSYLTRANSFERASE"/>
    <property type="match status" value="1"/>
</dbReference>
<dbReference type="Gene3D" id="3.90.550.10">
    <property type="entry name" value="Spore Coat Polysaccharide Biosynthesis Protein SpsA, Chain A"/>
    <property type="match status" value="1"/>
</dbReference>
<reference evidence="7 8" key="1">
    <citation type="submission" date="2020-08" db="EMBL/GenBank/DDBJ databases">
        <title>Genome sequence of Rhodobacteraceae bacterium Lw-13e.</title>
        <authorList>
            <person name="Poehlein A."/>
            <person name="Wolter L."/>
            <person name="Daniel R."/>
            <person name="Brinkhoff T."/>
        </authorList>
    </citation>
    <scope>NUCLEOTIDE SEQUENCE [LARGE SCALE GENOMIC DNA]</scope>
    <source>
        <strain evidence="7 8">Lw-13e</strain>
    </source>
</reference>
<dbReference type="Pfam" id="PF00535">
    <property type="entry name" value="Glycos_transf_2"/>
    <property type="match status" value="1"/>
</dbReference>
<dbReference type="OrthoDB" id="8416156at2"/>
<gene>
    <name evidence="7" type="ORF">PSAL_008680</name>
</gene>
<evidence type="ECO:0000256" key="3">
    <source>
        <dbReference type="ARBA" id="ARBA00022676"/>
    </source>
</evidence>
<keyword evidence="3" id="KW-0328">Glycosyltransferase</keyword>
<protein>
    <recommendedName>
        <fullName evidence="6">Glycosyltransferase 2-like domain-containing protein</fullName>
    </recommendedName>
</protein>
<dbReference type="InterPro" id="IPR001173">
    <property type="entry name" value="Glyco_trans_2-like"/>
</dbReference>
<sequence>MSRANDTAVIIPARNEEDRIGACLAALAPQSTAGVTVILVVNNTTDRTGEIARTVANRFGLHLVVLDHTLPADQGVGTARKIGCDHALKRMANLRFLLTTDADCIIGRNWIVRNRSHLRKVDAVCGKVDVITEEADILRSMDQRLATLEGTYRELVQDIYARYAPGCTDIAGTHGEAAGASLGITKPAYVAVGGFAQIKCSEDRRIIRDLRSLGRKVRHASDVTVQASCRLDGRAAGGMSDALKARIGGMDYMVDNCLAEADWLISHTEQNALAQWPPHVPDEARPKVRDLPRHISKLKSFLYPQAEMEESCFQPSS</sequence>
<dbReference type="GO" id="GO:0016757">
    <property type="term" value="F:glycosyltransferase activity"/>
    <property type="evidence" value="ECO:0007669"/>
    <property type="project" value="UniProtKB-KW"/>
</dbReference>
<evidence type="ECO:0000256" key="4">
    <source>
        <dbReference type="ARBA" id="ARBA00022679"/>
    </source>
</evidence>
<dbReference type="GO" id="GO:0005886">
    <property type="term" value="C:plasma membrane"/>
    <property type="evidence" value="ECO:0007669"/>
    <property type="project" value="UniProtKB-SubCell"/>
</dbReference>
<dbReference type="KEGG" id="palw:PSAL_008680"/>
<dbReference type="PANTHER" id="PTHR43646:SF2">
    <property type="entry name" value="GLYCOSYLTRANSFERASE 2-LIKE DOMAIN-CONTAINING PROTEIN"/>
    <property type="match status" value="1"/>
</dbReference>
<keyword evidence="5" id="KW-0472">Membrane</keyword>
<evidence type="ECO:0000259" key="6">
    <source>
        <dbReference type="Pfam" id="PF00535"/>
    </source>
</evidence>
<dbReference type="AlphaFoldDB" id="A0A418SE60"/>
<evidence type="ECO:0000256" key="2">
    <source>
        <dbReference type="ARBA" id="ARBA00022475"/>
    </source>
</evidence>
<name>A0A418SE60_9RHOB</name>
<dbReference type="SUPFAM" id="SSF53448">
    <property type="entry name" value="Nucleotide-diphospho-sugar transferases"/>
    <property type="match status" value="1"/>
</dbReference>
<dbReference type="Proteomes" id="UP000283786">
    <property type="component" value="Chromosome"/>
</dbReference>
<keyword evidence="4" id="KW-0808">Transferase</keyword>
<evidence type="ECO:0000313" key="7">
    <source>
        <dbReference type="EMBL" id="QPM89645.1"/>
    </source>
</evidence>
<evidence type="ECO:0000256" key="1">
    <source>
        <dbReference type="ARBA" id="ARBA00004236"/>
    </source>
</evidence>
<evidence type="ECO:0000313" key="8">
    <source>
        <dbReference type="Proteomes" id="UP000283786"/>
    </source>
</evidence>
<keyword evidence="8" id="KW-1185">Reference proteome</keyword>
<dbReference type="EMBL" id="CP060436">
    <property type="protein sequence ID" value="QPM89645.1"/>
    <property type="molecule type" value="Genomic_DNA"/>
</dbReference>
<evidence type="ECO:0000256" key="5">
    <source>
        <dbReference type="ARBA" id="ARBA00023136"/>
    </source>
</evidence>
<accession>A0A418SE60</accession>
<proteinExistence type="predicted"/>